<reference evidence="3 4" key="1">
    <citation type="submission" date="2007-06" db="EMBL/GenBank/DDBJ databases">
        <authorList>
            <person name="Shimkets L."/>
            <person name="Ferriera S."/>
            <person name="Johnson J."/>
            <person name="Kravitz S."/>
            <person name="Beeson K."/>
            <person name="Sutton G."/>
            <person name="Rogers Y.-H."/>
            <person name="Friedman R."/>
            <person name="Frazier M."/>
            <person name="Venter J.C."/>
        </authorList>
    </citation>
    <scope>NUCLEOTIDE SEQUENCE [LARGE SCALE GENOMIC DNA]</scope>
    <source>
        <strain evidence="3 4">SIR-1</strain>
    </source>
</reference>
<feature type="compositionally biased region" description="Low complexity" evidence="1">
    <location>
        <begin position="42"/>
        <end position="58"/>
    </location>
</feature>
<proteinExistence type="predicted"/>
<comment type="caution">
    <text evidence="3">The sequence shown here is derived from an EMBL/GenBank/DDBJ whole genome shotgun (WGS) entry which is preliminary data.</text>
</comment>
<gene>
    <name evidence="3" type="ORF">PPSIR1_35147</name>
</gene>
<feature type="region of interest" description="Disordered" evidence="1">
    <location>
        <begin position="32"/>
        <end position="68"/>
    </location>
</feature>
<evidence type="ECO:0000313" key="4">
    <source>
        <dbReference type="Proteomes" id="UP000005801"/>
    </source>
</evidence>
<feature type="signal peptide" evidence="2">
    <location>
        <begin position="1"/>
        <end position="23"/>
    </location>
</feature>
<evidence type="ECO:0000313" key="3">
    <source>
        <dbReference type="EMBL" id="EDM79474.1"/>
    </source>
</evidence>
<keyword evidence="4" id="KW-1185">Reference proteome</keyword>
<dbReference type="EMBL" id="ABCS01000019">
    <property type="protein sequence ID" value="EDM79474.1"/>
    <property type="molecule type" value="Genomic_DNA"/>
</dbReference>
<feature type="chain" id="PRO_5002695090" description="Lipoprotein" evidence="2">
    <location>
        <begin position="24"/>
        <end position="349"/>
    </location>
</feature>
<accession>A6G3T7</accession>
<protein>
    <recommendedName>
        <fullName evidence="5">Lipoprotein</fullName>
    </recommendedName>
</protein>
<keyword evidence="2" id="KW-0732">Signal</keyword>
<sequence length="349" mass="36742">MSLATHRPPFVSIALLACGLAFACGEDGSGELGGGAGDEVGETQPGPETTEGTETSPGDSTDTGAEGPAGLEFVPALAGLWTGPVTMTPLGAFPTMNMDLQFVDGQVLFSRADLDAANSLRFAFSVETIAGTDTLIYRNGGYFLGILRDSRTVLVEHEGVAGEGPASYRFCALDGGCDYIDALWEFDDAEHLVLDVKVKGMQHVYWLAERVQTRPVPEGLPEGLESQGAGDAPFPEMPSLRATVTWMDPLAMPGDAWVLLSKQDCGINELCDFSRSLLTTVEAGAVSGELLIDQLHPGDYKITAFLDRDQNLAETLFPGTGDGVSLPNGPVTVAPSGETTTTVPILVEL</sequence>
<dbReference type="Proteomes" id="UP000005801">
    <property type="component" value="Unassembled WGS sequence"/>
</dbReference>
<evidence type="ECO:0008006" key="5">
    <source>
        <dbReference type="Google" id="ProtNLM"/>
    </source>
</evidence>
<dbReference type="AlphaFoldDB" id="A6G3T7"/>
<evidence type="ECO:0000256" key="2">
    <source>
        <dbReference type="SAM" id="SignalP"/>
    </source>
</evidence>
<evidence type="ECO:0000256" key="1">
    <source>
        <dbReference type="SAM" id="MobiDB-lite"/>
    </source>
</evidence>
<organism evidence="3 4">
    <name type="scientific">Plesiocystis pacifica SIR-1</name>
    <dbReference type="NCBI Taxonomy" id="391625"/>
    <lineage>
        <taxon>Bacteria</taxon>
        <taxon>Pseudomonadati</taxon>
        <taxon>Myxococcota</taxon>
        <taxon>Polyangia</taxon>
        <taxon>Nannocystales</taxon>
        <taxon>Nannocystaceae</taxon>
        <taxon>Plesiocystis</taxon>
    </lineage>
</organism>
<dbReference type="PROSITE" id="PS51257">
    <property type="entry name" value="PROKAR_LIPOPROTEIN"/>
    <property type="match status" value="1"/>
</dbReference>
<name>A6G3T7_9BACT</name>